<name>A0A1I6RR66_9RHOB</name>
<dbReference type="InterPro" id="IPR018711">
    <property type="entry name" value="NAGPA"/>
</dbReference>
<dbReference type="Proteomes" id="UP000199392">
    <property type="component" value="Unassembled WGS sequence"/>
</dbReference>
<sequence>MSFHAALAALTLAAAALVPSLTPSQAAAVSCEGASHEGRRYTLCTVSAEEDLRTFLRAPDGTVWGHFSTLDAALRQKGETLAFAMNAGMYHEDRAPVGHYVENGQEEMRVISSPGPGNFGMLPNGVLCIGTGEAQVYETRDFLTRKPDCRFATQSGPMLVIDGELHPRFLPDSTSRYIRNGVGTSDDGKTLVFAISEEPVSFYEFGTLFRDGLKMPNALFFDGNVSRLFAPQIGRTDIGRTLGPIIGVVVPAE</sequence>
<organism evidence="3 4">
    <name type="scientific">Alloyangia pacifica</name>
    <dbReference type="NCBI Taxonomy" id="311180"/>
    <lineage>
        <taxon>Bacteria</taxon>
        <taxon>Pseudomonadati</taxon>
        <taxon>Pseudomonadota</taxon>
        <taxon>Alphaproteobacteria</taxon>
        <taxon>Rhodobacterales</taxon>
        <taxon>Roseobacteraceae</taxon>
        <taxon>Alloyangia</taxon>
    </lineage>
</organism>
<dbReference type="EMBL" id="FOZW01000003">
    <property type="protein sequence ID" value="SFS67221.1"/>
    <property type="molecule type" value="Genomic_DNA"/>
</dbReference>
<dbReference type="AlphaFoldDB" id="A0A1I6RR66"/>
<dbReference type="STRING" id="311180.SAMN04488050_103316"/>
<feature type="chain" id="PRO_5011653762" evidence="1">
    <location>
        <begin position="27"/>
        <end position="253"/>
    </location>
</feature>
<evidence type="ECO:0000259" key="2">
    <source>
        <dbReference type="Pfam" id="PF09992"/>
    </source>
</evidence>
<evidence type="ECO:0000313" key="4">
    <source>
        <dbReference type="Proteomes" id="UP000199392"/>
    </source>
</evidence>
<feature type="signal peptide" evidence="1">
    <location>
        <begin position="1"/>
        <end position="26"/>
    </location>
</feature>
<evidence type="ECO:0000256" key="1">
    <source>
        <dbReference type="SAM" id="SignalP"/>
    </source>
</evidence>
<dbReference type="Pfam" id="PF09992">
    <property type="entry name" value="NAGPA"/>
    <property type="match status" value="1"/>
</dbReference>
<evidence type="ECO:0000313" key="3">
    <source>
        <dbReference type="EMBL" id="SFS67221.1"/>
    </source>
</evidence>
<feature type="domain" description="Phosphodiester glycosidase" evidence="2">
    <location>
        <begin position="81"/>
        <end position="229"/>
    </location>
</feature>
<keyword evidence="4" id="KW-1185">Reference proteome</keyword>
<reference evidence="4" key="1">
    <citation type="submission" date="2016-10" db="EMBL/GenBank/DDBJ databases">
        <authorList>
            <person name="Varghese N."/>
            <person name="Submissions S."/>
        </authorList>
    </citation>
    <scope>NUCLEOTIDE SEQUENCE [LARGE SCALE GENOMIC DNA]</scope>
    <source>
        <strain evidence="4">DSM 26894</strain>
    </source>
</reference>
<protein>
    <submittedName>
        <fullName evidence="3">Uncharacterized protein YigE, DUF2233 family</fullName>
    </submittedName>
</protein>
<keyword evidence="1" id="KW-0732">Signal</keyword>
<proteinExistence type="predicted"/>
<gene>
    <name evidence="3" type="ORF">SAMN04488050_103316</name>
</gene>
<dbReference type="RefSeq" id="WP_425425925.1">
    <property type="nucleotide sequence ID" value="NZ_FNCL01000003.1"/>
</dbReference>
<accession>A0A1I6RR66</accession>